<dbReference type="GO" id="GO:0070967">
    <property type="term" value="F:coenzyme F420 binding"/>
    <property type="evidence" value="ECO:0007669"/>
    <property type="project" value="TreeGrafter"/>
</dbReference>
<accession>A0A2N8NNZ9</accession>
<dbReference type="PANTHER" id="PTHR35176">
    <property type="entry name" value="HEME OXYGENASE HI_0854-RELATED"/>
    <property type="match status" value="1"/>
</dbReference>
<evidence type="ECO:0000313" key="4">
    <source>
        <dbReference type="EMBL" id="PNE30492.1"/>
    </source>
</evidence>
<dbReference type="Pfam" id="PF01243">
    <property type="entry name" value="PNPOx_N"/>
    <property type="match status" value="1"/>
</dbReference>
<dbReference type="SUPFAM" id="SSF50475">
    <property type="entry name" value="FMN-binding split barrel"/>
    <property type="match status" value="1"/>
</dbReference>
<dbReference type="EMBL" id="JACHJF010000001">
    <property type="protein sequence ID" value="MBB5116792.1"/>
    <property type="molecule type" value="Genomic_DNA"/>
</dbReference>
<dbReference type="NCBIfam" id="TIGR03668">
    <property type="entry name" value="Rv0121_F420"/>
    <property type="match status" value="1"/>
</dbReference>
<gene>
    <name evidence="4" type="ORF">AF335_30085</name>
    <name evidence="3" type="ORF">FHS36_000190</name>
</gene>
<dbReference type="InterPro" id="IPR011576">
    <property type="entry name" value="Pyridox_Oxase_N"/>
</dbReference>
<name>A0A2N8NNZ9_STREU</name>
<dbReference type="InterPro" id="IPR019967">
    <property type="entry name" value="F420-dep_enz_PPOX_Rv0121"/>
</dbReference>
<dbReference type="RefSeq" id="WP_102921667.1">
    <property type="nucleotide sequence ID" value="NZ_JACHJF010000001.1"/>
</dbReference>
<dbReference type="Proteomes" id="UP000235945">
    <property type="component" value="Unassembled WGS sequence"/>
</dbReference>
<dbReference type="Gene3D" id="2.30.110.10">
    <property type="entry name" value="Electron Transport, Fmn-binding Protein, Chain A"/>
    <property type="match status" value="1"/>
</dbReference>
<dbReference type="GO" id="GO:0016627">
    <property type="term" value="F:oxidoreductase activity, acting on the CH-CH group of donors"/>
    <property type="evidence" value="ECO:0007669"/>
    <property type="project" value="TreeGrafter"/>
</dbReference>
<reference evidence="5" key="2">
    <citation type="submission" date="2015-07" db="EMBL/GenBank/DDBJ databases">
        <authorList>
            <person name="Graham D.E."/>
            <person name="Giannone R.J."/>
            <person name="Gulvik C.A."/>
            <person name="Hettich R.L."/>
            <person name="Klingeman D.M."/>
            <person name="Mahan K.M."/>
            <person name="Parry R.J."/>
            <person name="Spain J.C."/>
        </authorList>
    </citation>
    <scope>NUCLEOTIDE SEQUENCE [LARGE SCALE GENOMIC DNA]</scope>
    <source>
        <strain evidence="5">ATCC 27428</strain>
    </source>
</reference>
<evidence type="ECO:0000256" key="1">
    <source>
        <dbReference type="ARBA" id="ARBA00023002"/>
    </source>
</evidence>
<comment type="caution">
    <text evidence="4">The sequence shown here is derived from an EMBL/GenBank/DDBJ whole genome shotgun (WGS) entry which is preliminary data.</text>
</comment>
<evidence type="ECO:0000313" key="5">
    <source>
        <dbReference type="Proteomes" id="UP000235945"/>
    </source>
</evidence>
<evidence type="ECO:0000313" key="3">
    <source>
        <dbReference type="EMBL" id="MBB5116792.1"/>
    </source>
</evidence>
<dbReference type="InterPro" id="IPR012349">
    <property type="entry name" value="Split_barrel_FMN-bd"/>
</dbReference>
<keyword evidence="5" id="KW-1185">Reference proteome</keyword>
<dbReference type="InterPro" id="IPR052019">
    <property type="entry name" value="F420H2_bilvrd_red/Heme_oxyg"/>
</dbReference>
<dbReference type="EMBL" id="LGUI01000012">
    <property type="protein sequence ID" value="PNE30492.1"/>
    <property type="molecule type" value="Genomic_DNA"/>
</dbReference>
<protein>
    <submittedName>
        <fullName evidence="4">F420-dependent protein</fullName>
    </submittedName>
    <submittedName>
        <fullName evidence="3">PPOX class probable F420-dependent enzyme</fullName>
    </submittedName>
</protein>
<feature type="domain" description="Pyridoxamine 5'-phosphate oxidase N-terminal" evidence="2">
    <location>
        <begin position="7"/>
        <end position="135"/>
    </location>
</feature>
<proteinExistence type="predicted"/>
<dbReference type="OrthoDB" id="9812086at2"/>
<dbReference type="Proteomes" id="UP000528608">
    <property type="component" value="Unassembled WGS sequence"/>
</dbReference>
<keyword evidence="1" id="KW-0560">Oxidoreductase</keyword>
<sequence length="139" mass="15863">MRLGPVEARAHFEGQPVARLATADETGRPHAVPITFALDRNVLYFAVDHKPKSTQNLRRLRNIRTNPRVSVLVDHYSADWTALWWARADGQAEVWTDPRRCRTPVSLLRAKYPQYADRSPEGPVVAVEVSEWSGWAFSR</sequence>
<evidence type="ECO:0000313" key="6">
    <source>
        <dbReference type="Proteomes" id="UP000528608"/>
    </source>
</evidence>
<reference evidence="4" key="1">
    <citation type="submission" date="2015-07" db="EMBL/GenBank/DDBJ databases">
        <authorList>
            <person name="Noorani M."/>
        </authorList>
    </citation>
    <scope>NUCLEOTIDE SEQUENCE [LARGE SCALE GENOMIC DNA]</scope>
    <source>
        <strain evidence="4">ATCC 27428</strain>
    </source>
</reference>
<dbReference type="GO" id="GO:0005829">
    <property type="term" value="C:cytosol"/>
    <property type="evidence" value="ECO:0007669"/>
    <property type="project" value="TreeGrafter"/>
</dbReference>
<dbReference type="AlphaFoldDB" id="A0A2N8NNZ9"/>
<evidence type="ECO:0000259" key="2">
    <source>
        <dbReference type="Pfam" id="PF01243"/>
    </source>
</evidence>
<dbReference type="PANTHER" id="PTHR35176:SF2">
    <property type="entry name" value="F420H(2)-DEPENDENT REDUCTASE RV1155"/>
    <property type="match status" value="1"/>
</dbReference>
<organism evidence="4 5">
    <name type="scientific">Streptomyces eurocidicus</name>
    <name type="common">Streptoverticillium eurocidicus</name>
    <dbReference type="NCBI Taxonomy" id="66423"/>
    <lineage>
        <taxon>Bacteria</taxon>
        <taxon>Bacillati</taxon>
        <taxon>Actinomycetota</taxon>
        <taxon>Actinomycetes</taxon>
        <taxon>Kitasatosporales</taxon>
        <taxon>Streptomycetaceae</taxon>
        <taxon>Streptomyces</taxon>
    </lineage>
</organism>
<reference evidence="3 6" key="3">
    <citation type="submission" date="2020-08" db="EMBL/GenBank/DDBJ databases">
        <title>Genomic Encyclopedia of Type Strains, Phase III (KMG-III): the genomes of soil and plant-associated and newly described type strains.</title>
        <authorList>
            <person name="Whitman W."/>
        </authorList>
    </citation>
    <scope>NUCLEOTIDE SEQUENCE [LARGE SCALE GENOMIC DNA]</scope>
    <source>
        <strain evidence="3 6">CECT 3259</strain>
    </source>
</reference>